<name>M6FDD0_9LEPT</name>
<dbReference type="CDD" id="cd00657">
    <property type="entry name" value="Ferritin_like"/>
    <property type="match status" value="1"/>
</dbReference>
<dbReference type="GO" id="GO:0016491">
    <property type="term" value="F:oxidoreductase activity"/>
    <property type="evidence" value="ECO:0007669"/>
    <property type="project" value="InterPro"/>
</dbReference>
<sequence>MMSETKLTNESTTSELEKSVDVKFDRFNVQYWLTNTANRRLKDTSFGISKETSYVHPAVTEDPLLNQVIKMDIATFLIAEHHSIFNTAKMINLAPDEESSIFLATQVVDEARHFEVFNAKIKDLGVSIEKRNELMDRYTTPPLKKFFELIDEQIDKGSFEGAIVGQNLILEGMAYPVYRYESKYWSKLDPSLSQIILGAFADEVQHTGFGEAYLNQIIKKDINVKNKMKKLIEHFHTLMTEVFERVINHYIGLYQEASNCYMEIQGDIEIFKGHYMKDTSEEEQVRILLSSIQKEYRKRAIKIGLELD</sequence>
<reference evidence="1 2" key="1">
    <citation type="submission" date="2013-01" db="EMBL/GenBank/DDBJ databases">
        <authorList>
            <person name="Harkins D.M."/>
            <person name="Durkin A.S."/>
            <person name="Brinkac L.M."/>
            <person name="Haft D.H."/>
            <person name="Selengut J.D."/>
            <person name="Sanka R."/>
            <person name="DePew J."/>
            <person name="Purushe J."/>
            <person name="Hospenthal D.R."/>
            <person name="Murray C.K."/>
            <person name="Pimentel G."/>
            <person name="Wasfy M."/>
            <person name="Vinetz J.M."/>
            <person name="Sutton G.G."/>
            <person name="Nierman W.C."/>
            <person name="Fouts D.E."/>
        </authorList>
    </citation>
    <scope>NUCLEOTIDE SEQUENCE [LARGE SCALE GENOMIC DNA]</scope>
    <source>
        <strain evidence="1 2">2006001855</strain>
    </source>
</reference>
<dbReference type="InterPro" id="IPR012348">
    <property type="entry name" value="RNR-like"/>
</dbReference>
<dbReference type="EMBL" id="AFJM02000069">
    <property type="protein sequence ID" value="EMM70793.1"/>
    <property type="molecule type" value="Genomic_DNA"/>
</dbReference>
<gene>
    <name evidence="1" type="ORF">LEP1GSC038_2095</name>
</gene>
<organism evidence="1 2">
    <name type="scientific">Leptospira weilii str. 2006001855</name>
    <dbReference type="NCBI Taxonomy" id="996804"/>
    <lineage>
        <taxon>Bacteria</taxon>
        <taxon>Pseudomonadati</taxon>
        <taxon>Spirochaetota</taxon>
        <taxon>Spirochaetia</taxon>
        <taxon>Leptospirales</taxon>
        <taxon>Leptospiraceae</taxon>
        <taxon>Leptospira</taxon>
    </lineage>
</organism>
<dbReference type="InterPro" id="IPR009078">
    <property type="entry name" value="Ferritin-like_SF"/>
</dbReference>
<evidence type="ECO:0000313" key="2">
    <source>
        <dbReference type="Proteomes" id="UP000012101"/>
    </source>
</evidence>
<dbReference type="AlphaFoldDB" id="M6FDD0"/>
<accession>M6FDD0</accession>
<dbReference type="Proteomes" id="UP000012101">
    <property type="component" value="Unassembled WGS sequence"/>
</dbReference>
<proteinExistence type="predicted"/>
<comment type="caution">
    <text evidence="1">The sequence shown here is derived from an EMBL/GenBank/DDBJ whole genome shotgun (WGS) entry which is preliminary data.</text>
</comment>
<protein>
    <submittedName>
        <fullName evidence="1">Uncharacterized protein</fullName>
    </submittedName>
</protein>
<dbReference type="SUPFAM" id="SSF47240">
    <property type="entry name" value="Ferritin-like"/>
    <property type="match status" value="1"/>
</dbReference>
<dbReference type="Gene3D" id="1.10.620.20">
    <property type="entry name" value="Ribonucleotide Reductase, subunit A"/>
    <property type="match status" value="1"/>
</dbReference>
<evidence type="ECO:0000313" key="1">
    <source>
        <dbReference type="EMBL" id="EMM70793.1"/>
    </source>
</evidence>